<feature type="domain" description="DUF883" evidence="11">
    <location>
        <begin position="102"/>
        <end position="131"/>
    </location>
</feature>
<dbReference type="KEGG" id="acx:Achr_14750"/>
<evidence type="ECO:0000256" key="6">
    <source>
        <dbReference type="ARBA" id="ARBA00022989"/>
    </source>
</evidence>
<evidence type="ECO:0000256" key="4">
    <source>
        <dbReference type="ARBA" id="ARBA00022519"/>
    </source>
</evidence>
<comment type="subcellular location">
    <subcellularLocation>
        <location evidence="1">Cell inner membrane</location>
        <topology evidence="1">Single-pass membrane protein</topology>
    </subcellularLocation>
</comment>
<keyword evidence="3" id="KW-1003">Cell membrane</keyword>
<evidence type="ECO:0000313" key="12">
    <source>
        <dbReference type="EMBL" id="AJE20940.1"/>
    </source>
</evidence>
<dbReference type="STRING" id="1328314.Achr_14750"/>
<keyword evidence="5" id="KW-0812">Transmembrane</keyword>
<protein>
    <recommendedName>
        <fullName evidence="14">DUF883 domain-containing protein</fullName>
    </recommendedName>
</protein>
<dbReference type="HOGENOM" id="CLU_132623_0_0_6"/>
<keyword evidence="4" id="KW-0997">Cell inner membrane</keyword>
<dbReference type="GO" id="GO:0043022">
    <property type="term" value="F:ribosome binding"/>
    <property type="evidence" value="ECO:0007669"/>
    <property type="project" value="InterPro"/>
</dbReference>
<organism evidence="12 13">
    <name type="scientific">Azotobacter chroococcum NCIMB 8003</name>
    <dbReference type="NCBI Taxonomy" id="1328314"/>
    <lineage>
        <taxon>Bacteria</taxon>
        <taxon>Pseudomonadati</taxon>
        <taxon>Pseudomonadota</taxon>
        <taxon>Gammaproteobacteria</taxon>
        <taxon>Pseudomonadales</taxon>
        <taxon>Pseudomonadaceae</taxon>
        <taxon>Azotobacter</taxon>
    </lineage>
</organism>
<dbReference type="PANTHER" id="PTHR35893">
    <property type="entry name" value="INNER MEMBRANE PROTEIN-RELATED"/>
    <property type="match status" value="1"/>
</dbReference>
<evidence type="ECO:0000256" key="7">
    <source>
        <dbReference type="ARBA" id="ARBA00023136"/>
    </source>
</evidence>
<feature type="coiled-coil region" evidence="8">
    <location>
        <begin position="70"/>
        <end position="97"/>
    </location>
</feature>
<comment type="similarity">
    <text evidence="2">Belongs to the ElaB/YgaM/YqjD family.</text>
</comment>
<dbReference type="InterPro" id="IPR043605">
    <property type="entry name" value="DUF883_C"/>
</dbReference>
<accession>A0A0C4WN95</accession>
<dbReference type="PANTHER" id="PTHR35893:SF3">
    <property type="entry name" value="INNER MEMBRANE PROTEIN"/>
    <property type="match status" value="1"/>
</dbReference>
<dbReference type="Proteomes" id="UP000068210">
    <property type="component" value="Chromosome"/>
</dbReference>
<dbReference type="AlphaFoldDB" id="A0A0C4WN95"/>
<evidence type="ECO:0000256" key="1">
    <source>
        <dbReference type="ARBA" id="ARBA00004377"/>
    </source>
</evidence>
<evidence type="ECO:0008006" key="14">
    <source>
        <dbReference type="Google" id="ProtNLM"/>
    </source>
</evidence>
<evidence type="ECO:0000256" key="3">
    <source>
        <dbReference type="ARBA" id="ARBA00022475"/>
    </source>
</evidence>
<dbReference type="GO" id="GO:0005886">
    <property type="term" value="C:plasma membrane"/>
    <property type="evidence" value="ECO:0007669"/>
    <property type="project" value="UniProtKB-SubCell"/>
</dbReference>
<evidence type="ECO:0000256" key="2">
    <source>
        <dbReference type="ARBA" id="ARBA00010423"/>
    </source>
</evidence>
<sequence>MTMDSSQTQSTSSDPNACGWEPCASASVHRRNLQRAQQAVIDEFHALLDDTERLLRHGAEVTGDEADALRAKIESNLDRARETLKDSEERLRDQGQAAIQATEAYVHSHPWKALGIAAGVGLLFGLLAGRR</sequence>
<gene>
    <name evidence="12" type="ORF">Achr_14750</name>
</gene>
<evidence type="ECO:0000259" key="10">
    <source>
        <dbReference type="Pfam" id="PF05957"/>
    </source>
</evidence>
<reference evidence="12 13" key="1">
    <citation type="journal article" date="2015" name="PLoS ONE">
        <title>Azotobacter Genomes: The Genome of Azotobacter chroococcum NCIMB 8003 (ATCC 4412).</title>
        <authorList>
            <person name="Robson R.L."/>
            <person name="Jones R."/>
            <person name="Robson R.M."/>
            <person name="Schwartz A."/>
            <person name="Richardson T.H."/>
        </authorList>
    </citation>
    <scope>NUCLEOTIDE SEQUENCE [LARGE SCALE GENOMIC DNA]</scope>
    <source>
        <strain evidence="12 13">NCIMB 8003</strain>
    </source>
</reference>
<keyword evidence="6" id="KW-1133">Transmembrane helix</keyword>
<evidence type="ECO:0000256" key="5">
    <source>
        <dbReference type="ARBA" id="ARBA00022692"/>
    </source>
</evidence>
<dbReference type="InterPro" id="IPR010279">
    <property type="entry name" value="YqjD/ElaB"/>
</dbReference>
<dbReference type="Pfam" id="PF19029">
    <property type="entry name" value="DUF883_C"/>
    <property type="match status" value="1"/>
</dbReference>
<dbReference type="RefSeq" id="WP_193388197.1">
    <property type="nucleotide sequence ID" value="NZ_CP010415.1"/>
</dbReference>
<evidence type="ECO:0000259" key="11">
    <source>
        <dbReference type="Pfam" id="PF19029"/>
    </source>
</evidence>
<dbReference type="EMBL" id="CP010415">
    <property type="protein sequence ID" value="AJE20940.1"/>
    <property type="molecule type" value="Genomic_DNA"/>
</dbReference>
<name>A0A0C4WN95_9GAMM</name>
<keyword evidence="8" id="KW-0175">Coiled coil</keyword>
<keyword evidence="7" id="KW-0472">Membrane</keyword>
<keyword evidence="13" id="KW-1185">Reference proteome</keyword>
<feature type="region of interest" description="Disordered" evidence="9">
    <location>
        <begin position="1"/>
        <end position="22"/>
    </location>
</feature>
<proteinExistence type="inferred from homology"/>
<evidence type="ECO:0000313" key="13">
    <source>
        <dbReference type="Proteomes" id="UP000068210"/>
    </source>
</evidence>
<feature type="compositionally biased region" description="Low complexity" evidence="9">
    <location>
        <begin position="1"/>
        <end position="14"/>
    </location>
</feature>
<feature type="domain" description="DUF883" evidence="10">
    <location>
        <begin position="40"/>
        <end position="86"/>
    </location>
</feature>
<evidence type="ECO:0000256" key="8">
    <source>
        <dbReference type="SAM" id="Coils"/>
    </source>
</evidence>
<evidence type="ECO:0000256" key="9">
    <source>
        <dbReference type="SAM" id="MobiDB-lite"/>
    </source>
</evidence>
<dbReference type="Pfam" id="PF05957">
    <property type="entry name" value="DUF883"/>
    <property type="match status" value="1"/>
</dbReference>
<dbReference type="InterPro" id="IPR043604">
    <property type="entry name" value="DUF883_N"/>
</dbReference>